<dbReference type="PANTHER" id="PTHR40057">
    <property type="entry name" value="SLR1162 PROTEIN"/>
    <property type="match status" value="1"/>
</dbReference>
<dbReference type="InterPro" id="IPR011008">
    <property type="entry name" value="Dimeric_a/b-barrel"/>
</dbReference>
<evidence type="ECO:0000256" key="1">
    <source>
        <dbReference type="SAM" id="Phobius"/>
    </source>
</evidence>
<dbReference type="RefSeq" id="WP_144983154.1">
    <property type="nucleotide sequence ID" value="NZ_CP037920.1"/>
</dbReference>
<dbReference type="EMBL" id="CP037920">
    <property type="protein sequence ID" value="QDT95913.1"/>
    <property type="molecule type" value="Genomic_DNA"/>
</dbReference>
<sequence>MNDLSEKSPSSSSQNGIHCAITRVVREGKEVEFEEAIKRFVARSMKHYGTTGAHLLRPTAACRPREYGILRSFNNEQDMKEFYASDLFANWQSEVADLVEGEAVHRQLHGLEAFFRNENTKQPPRWKMAFITWLGVFPVVFIWSRLLMPRLTILHPILVMAVINICVVVTLAWLVMPALTRLFRPWLQSREQ</sequence>
<evidence type="ECO:0008006" key="4">
    <source>
        <dbReference type="Google" id="ProtNLM"/>
    </source>
</evidence>
<evidence type="ECO:0000313" key="3">
    <source>
        <dbReference type="Proteomes" id="UP000318704"/>
    </source>
</evidence>
<reference evidence="2 3" key="1">
    <citation type="submission" date="2019-03" db="EMBL/GenBank/DDBJ databases">
        <title>Deep-cultivation of Planctomycetes and their phenomic and genomic characterization uncovers novel biology.</title>
        <authorList>
            <person name="Wiegand S."/>
            <person name="Jogler M."/>
            <person name="Boedeker C."/>
            <person name="Pinto D."/>
            <person name="Vollmers J."/>
            <person name="Rivas-Marin E."/>
            <person name="Kohn T."/>
            <person name="Peeters S.H."/>
            <person name="Heuer A."/>
            <person name="Rast P."/>
            <person name="Oberbeckmann S."/>
            <person name="Bunk B."/>
            <person name="Jeske O."/>
            <person name="Meyerdierks A."/>
            <person name="Storesund J.E."/>
            <person name="Kallscheuer N."/>
            <person name="Luecker S."/>
            <person name="Lage O.M."/>
            <person name="Pohl T."/>
            <person name="Merkel B.J."/>
            <person name="Hornburger P."/>
            <person name="Mueller R.-W."/>
            <person name="Bruemmer F."/>
            <person name="Labrenz M."/>
            <person name="Spormann A.M."/>
            <person name="Op den Camp H."/>
            <person name="Overmann J."/>
            <person name="Amann R."/>
            <person name="Jetten M.S.M."/>
            <person name="Mascher T."/>
            <person name="Medema M.H."/>
            <person name="Devos D.P."/>
            <person name="Kaster A.-K."/>
            <person name="Ovreas L."/>
            <person name="Rohde M."/>
            <person name="Galperin M.Y."/>
            <person name="Jogler C."/>
        </authorList>
    </citation>
    <scope>NUCLEOTIDE SEQUENCE [LARGE SCALE GENOMIC DNA]</scope>
    <source>
        <strain evidence="2 3">V144</strain>
    </source>
</reference>
<accession>A0A517VSD2</accession>
<keyword evidence="1" id="KW-0812">Transmembrane</keyword>
<feature type="transmembrane region" description="Helical" evidence="1">
    <location>
        <begin position="153"/>
        <end position="175"/>
    </location>
</feature>
<dbReference type="SUPFAM" id="SSF54909">
    <property type="entry name" value="Dimeric alpha+beta barrel"/>
    <property type="match status" value="1"/>
</dbReference>
<keyword evidence="1" id="KW-1133">Transmembrane helix</keyword>
<dbReference type="AlphaFoldDB" id="A0A517VSD2"/>
<feature type="transmembrane region" description="Helical" evidence="1">
    <location>
        <begin position="128"/>
        <end position="147"/>
    </location>
</feature>
<dbReference type="KEGG" id="gaw:V144x_13620"/>
<protein>
    <recommendedName>
        <fullName evidence="4">ABM domain-containing protein</fullName>
    </recommendedName>
</protein>
<proteinExistence type="predicted"/>
<evidence type="ECO:0000313" key="2">
    <source>
        <dbReference type="EMBL" id="QDT95913.1"/>
    </source>
</evidence>
<dbReference type="Gene3D" id="3.30.70.100">
    <property type="match status" value="1"/>
</dbReference>
<dbReference type="PANTHER" id="PTHR40057:SF1">
    <property type="entry name" value="SLR1162 PROTEIN"/>
    <property type="match status" value="1"/>
</dbReference>
<dbReference type="Proteomes" id="UP000318704">
    <property type="component" value="Chromosome"/>
</dbReference>
<keyword evidence="1" id="KW-0472">Membrane</keyword>
<name>A0A517VSD2_9PLAN</name>
<dbReference type="InterPro" id="IPR038762">
    <property type="entry name" value="ABM_predict"/>
</dbReference>
<gene>
    <name evidence="2" type="ORF">V144x_13620</name>
</gene>
<organism evidence="2 3">
    <name type="scientific">Gimesia aquarii</name>
    <dbReference type="NCBI Taxonomy" id="2527964"/>
    <lineage>
        <taxon>Bacteria</taxon>
        <taxon>Pseudomonadati</taxon>
        <taxon>Planctomycetota</taxon>
        <taxon>Planctomycetia</taxon>
        <taxon>Planctomycetales</taxon>
        <taxon>Planctomycetaceae</taxon>
        <taxon>Gimesia</taxon>
    </lineage>
</organism>